<protein>
    <submittedName>
        <fullName evidence="2">Unannotated protein</fullName>
    </submittedName>
</protein>
<gene>
    <name evidence="2" type="ORF">UFOPK2582_00391</name>
    <name evidence="3" type="ORF">UFOPK3046_00879</name>
    <name evidence="4" type="ORF">UFOPK4173_00115</name>
</gene>
<dbReference type="InterPro" id="IPR000639">
    <property type="entry name" value="Epox_hydrolase-like"/>
</dbReference>
<dbReference type="InterPro" id="IPR050266">
    <property type="entry name" value="AB_hydrolase_sf"/>
</dbReference>
<evidence type="ECO:0000259" key="1">
    <source>
        <dbReference type="Pfam" id="PF00561"/>
    </source>
</evidence>
<dbReference type="PRINTS" id="PR00111">
    <property type="entry name" value="ABHYDROLASE"/>
</dbReference>
<dbReference type="Pfam" id="PF00561">
    <property type="entry name" value="Abhydrolase_1"/>
    <property type="match status" value="1"/>
</dbReference>
<evidence type="ECO:0000313" key="4">
    <source>
        <dbReference type="EMBL" id="CAB5024396.1"/>
    </source>
</evidence>
<dbReference type="InterPro" id="IPR029058">
    <property type="entry name" value="AB_hydrolase_fold"/>
</dbReference>
<feature type="domain" description="AB hydrolase-1" evidence="1">
    <location>
        <begin position="22"/>
        <end position="264"/>
    </location>
</feature>
<evidence type="ECO:0000313" key="3">
    <source>
        <dbReference type="EMBL" id="CAB4806712.1"/>
    </source>
</evidence>
<dbReference type="PANTHER" id="PTHR43798:SF33">
    <property type="entry name" value="HYDROLASE, PUTATIVE (AFU_ORTHOLOGUE AFUA_2G14860)-RELATED"/>
    <property type="match status" value="1"/>
</dbReference>
<dbReference type="EMBL" id="CAFBPW010000006">
    <property type="protein sequence ID" value="CAB5024396.1"/>
    <property type="molecule type" value="Genomic_DNA"/>
</dbReference>
<dbReference type="PANTHER" id="PTHR43798">
    <property type="entry name" value="MONOACYLGLYCEROL LIPASE"/>
    <property type="match status" value="1"/>
</dbReference>
<name>A0A6J6NXH6_9ZZZZ</name>
<dbReference type="InterPro" id="IPR000073">
    <property type="entry name" value="AB_hydrolase_1"/>
</dbReference>
<dbReference type="Gene3D" id="3.40.50.1820">
    <property type="entry name" value="alpha/beta hydrolase"/>
    <property type="match status" value="1"/>
</dbReference>
<dbReference type="GO" id="GO:0016020">
    <property type="term" value="C:membrane"/>
    <property type="evidence" value="ECO:0007669"/>
    <property type="project" value="TreeGrafter"/>
</dbReference>
<dbReference type="EMBL" id="CAEZXS010000029">
    <property type="protein sequence ID" value="CAB4690652.1"/>
    <property type="molecule type" value="Genomic_DNA"/>
</dbReference>
<sequence length="299" mass="32160">MALETVNVHGHEIAYRTGGKGPVVLLIHGMAGSSSMWKPILPLISAEVTYLAPDLPGHGRSDKPRGDYSLGAQASMLRDLLSTLGHQRVSVVGQSLGGGIALQFCYQYPERCERLALVCAGGLGEEVMPLLRGLTLPGVDLLLPLAFQPIYRDAVNAAVGIFGKFGLTPAPSALEMWRSYCSLIDPDTRSAFLHTLKSVVDHKGQRVSAADKLYLASTLPTLIVWGDKDPIIPVSHAYDTHTAIPGSRLEIFEGSGHFPQDEEPAHFAQVLLDFISTTEPATVTDEEWAAQLGSRTLAP</sequence>
<proteinExistence type="predicted"/>
<dbReference type="AlphaFoldDB" id="A0A6J6NXH6"/>
<dbReference type="PRINTS" id="PR00412">
    <property type="entry name" value="EPOXHYDRLASE"/>
</dbReference>
<dbReference type="EMBL" id="CAFAAQ010000066">
    <property type="protein sequence ID" value="CAB4806712.1"/>
    <property type="molecule type" value="Genomic_DNA"/>
</dbReference>
<evidence type="ECO:0000313" key="2">
    <source>
        <dbReference type="EMBL" id="CAB4690652.1"/>
    </source>
</evidence>
<dbReference type="GO" id="GO:0003824">
    <property type="term" value="F:catalytic activity"/>
    <property type="evidence" value="ECO:0007669"/>
    <property type="project" value="InterPro"/>
</dbReference>
<organism evidence="2">
    <name type="scientific">freshwater metagenome</name>
    <dbReference type="NCBI Taxonomy" id="449393"/>
    <lineage>
        <taxon>unclassified sequences</taxon>
        <taxon>metagenomes</taxon>
        <taxon>ecological metagenomes</taxon>
    </lineage>
</organism>
<accession>A0A6J6NXH6</accession>
<reference evidence="2" key="1">
    <citation type="submission" date="2020-05" db="EMBL/GenBank/DDBJ databases">
        <authorList>
            <person name="Chiriac C."/>
            <person name="Salcher M."/>
            <person name="Ghai R."/>
            <person name="Kavagutti S V."/>
        </authorList>
    </citation>
    <scope>NUCLEOTIDE SEQUENCE</scope>
</reference>
<dbReference type="SUPFAM" id="SSF53474">
    <property type="entry name" value="alpha/beta-Hydrolases"/>
    <property type="match status" value="1"/>
</dbReference>